<name>A0A6A5X8F2_9PLEO</name>
<accession>A0A6A5X8F2</accession>
<protein>
    <recommendedName>
        <fullName evidence="1">DUF7730 domain-containing protein</fullName>
    </recommendedName>
</protein>
<gene>
    <name evidence="2" type="ORF">BU24DRAFT_455738</name>
</gene>
<dbReference type="RefSeq" id="XP_033377530.1">
    <property type="nucleotide sequence ID" value="XM_033531391.1"/>
</dbReference>
<dbReference type="OrthoDB" id="4757095at2759"/>
<dbReference type="Proteomes" id="UP000799778">
    <property type="component" value="Unassembled WGS sequence"/>
</dbReference>
<evidence type="ECO:0000313" key="3">
    <source>
        <dbReference type="Proteomes" id="UP000799778"/>
    </source>
</evidence>
<sequence>MTNPELNTCESQTQCPLLFKLSTELRLMIWEYAIGDQSVQIGFQQNHLTHSICNPLLWKNRRPIIPVSSMGRHGTVRTFVCRQLRHQVYAHATMNQEHFNDLSQNVKIFDLIYAMGKTPMPPSTLGNLLLTCRQTYSETIEMLYTKSTFIFPQPWLFPCFLATISPANSQFLRSVTICLKMSDNDSPCSQNPYHDSKQALASGQFNYIGSWHHIQTSLSTMPNLRTVKVIISEPHAETYANSWRQFDHEALTKRLVEYFTKRRCRARGLKMQIYVPFVRIKYLGNNMISWETDVECEPLVRDLERKLRSRGMVCEVVAGGMIAMRKEMIGEYVGDDSPF</sequence>
<dbReference type="GeneID" id="54288788"/>
<dbReference type="PANTHER" id="PTHR38790">
    <property type="entry name" value="2EXR DOMAIN-CONTAINING PROTEIN-RELATED"/>
    <property type="match status" value="1"/>
</dbReference>
<dbReference type="InterPro" id="IPR056632">
    <property type="entry name" value="DUF7730"/>
</dbReference>
<evidence type="ECO:0000259" key="1">
    <source>
        <dbReference type="Pfam" id="PF24864"/>
    </source>
</evidence>
<reference evidence="2" key="1">
    <citation type="journal article" date="2020" name="Stud. Mycol.">
        <title>101 Dothideomycetes genomes: a test case for predicting lifestyles and emergence of pathogens.</title>
        <authorList>
            <person name="Haridas S."/>
            <person name="Albert R."/>
            <person name="Binder M."/>
            <person name="Bloem J."/>
            <person name="Labutti K."/>
            <person name="Salamov A."/>
            <person name="Andreopoulos B."/>
            <person name="Baker S."/>
            <person name="Barry K."/>
            <person name="Bills G."/>
            <person name="Bluhm B."/>
            <person name="Cannon C."/>
            <person name="Castanera R."/>
            <person name="Culley D."/>
            <person name="Daum C."/>
            <person name="Ezra D."/>
            <person name="Gonzalez J."/>
            <person name="Henrissat B."/>
            <person name="Kuo A."/>
            <person name="Liang C."/>
            <person name="Lipzen A."/>
            <person name="Lutzoni F."/>
            <person name="Magnuson J."/>
            <person name="Mondo S."/>
            <person name="Nolan M."/>
            <person name="Ohm R."/>
            <person name="Pangilinan J."/>
            <person name="Park H.-J."/>
            <person name="Ramirez L."/>
            <person name="Alfaro M."/>
            <person name="Sun H."/>
            <person name="Tritt A."/>
            <person name="Yoshinaga Y."/>
            <person name="Zwiers L.-H."/>
            <person name="Turgeon B."/>
            <person name="Goodwin S."/>
            <person name="Spatafora J."/>
            <person name="Crous P."/>
            <person name="Grigoriev I."/>
        </authorList>
    </citation>
    <scope>NUCLEOTIDE SEQUENCE</scope>
    <source>
        <strain evidence="2">CBS 175.79</strain>
    </source>
</reference>
<organism evidence="2 3">
    <name type="scientific">Aaosphaeria arxii CBS 175.79</name>
    <dbReference type="NCBI Taxonomy" id="1450172"/>
    <lineage>
        <taxon>Eukaryota</taxon>
        <taxon>Fungi</taxon>
        <taxon>Dikarya</taxon>
        <taxon>Ascomycota</taxon>
        <taxon>Pezizomycotina</taxon>
        <taxon>Dothideomycetes</taxon>
        <taxon>Pleosporomycetidae</taxon>
        <taxon>Pleosporales</taxon>
        <taxon>Pleosporales incertae sedis</taxon>
        <taxon>Aaosphaeria</taxon>
    </lineage>
</organism>
<dbReference type="Pfam" id="PF24864">
    <property type="entry name" value="DUF7730"/>
    <property type="match status" value="1"/>
</dbReference>
<keyword evidence="3" id="KW-1185">Reference proteome</keyword>
<evidence type="ECO:0000313" key="2">
    <source>
        <dbReference type="EMBL" id="KAF2009191.1"/>
    </source>
</evidence>
<feature type="domain" description="DUF7730" evidence="1">
    <location>
        <begin position="11"/>
        <end position="247"/>
    </location>
</feature>
<dbReference type="AlphaFoldDB" id="A0A6A5X8F2"/>
<proteinExistence type="predicted"/>
<dbReference type="EMBL" id="ML978079">
    <property type="protein sequence ID" value="KAF2009191.1"/>
    <property type="molecule type" value="Genomic_DNA"/>
</dbReference>